<keyword evidence="5" id="KW-1185">Reference proteome</keyword>
<feature type="region of interest" description="Disordered" evidence="2">
    <location>
        <begin position="1"/>
        <end position="127"/>
    </location>
</feature>
<dbReference type="Proteomes" id="UP001195769">
    <property type="component" value="Unassembled WGS sequence"/>
</dbReference>
<name>A0AAD4E8G7_9AGAM</name>
<feature type="compositionally biased region" description="Polar residues" evidence="2">
    <location>
        <begin position="37"/>
        <end position="53"/>
    </location>
</feature>
<dbReference type="GeneID" id="64663720"/>
<dbReference type="PANTHER" id="PTHR43941:SF1">
    <property type="entry name" value="STRUCTURAL MAINTENANCE OF CHROMOSOMES PROTEIN 2"/>
    <property type="match status" value="1"/>
</dbReference>
<dbReference type="GO" id="GO:0000785">
    <property type="term" value="C:chromatin"/>
    <property type="evidence" value="ECO:0007669"/>
    <property type="project" value="TreeGrafter"/>
</dbReference>
<dbReference type="AlphaFoldDB" id="A0AAD4E8G7"/>
<dbReference type="GO" id="GO:0000793">
    <property type="term" value="C:condensed chromosome"/>
    <property type="evidence" value="ECO:0007669"/>
    <property type="project" value="TreeGrafter"/>
</dbReference>
<accession>A0AAD4E8G7</accession>
<feature type="compositionally biased region" description="Pro residues" evidence="2">
    <location>
        <begin position="18"/>
        <end position="28"/>
    </location>
</feature>
<feature type="compositionally biased region" description="Polar residues" evidence="2">
    <location>
        <begin position="256"/>
        <end position="272"/>
    </location>
</feature>
<dbReference type="GO" id="GO:0000796">
    <property type="term" value="C:condensin complex"/>
    <property type="evidence" value="ECO:0007669"/>
    <property type="project" value="TreeGrafter"/>
</dbReference>
<dbReference type="Pfam" id="PF15456">
    <property type="entry name" value="Uds1"/>
    <property type="match status" value="1"/>
</dbReference>
<evidence type="ECO:0000313" key="4">
    <source>
        <dbReference type="EMBL" id="KAG1901658.1"/>
    </source>
</evidence>
<proteinExistence type="predicted"/>
<feature type="compositionally biased region" description="Low complexity" evidence="2">
    <location>
        <begin position="640"/>
        <end position="656"/>
    </location>
</feature>
<sequence length="886" mass="97456">MNGVRKLWGGGSSSTSSPTPPTPVPATPVTPTSISIAPSTLPASEGSPLTTTPGLFIKKNKKQSSVASVTDAGNGNDANGSDRSASPASSRVTSPLRKPVPTPTPVPGPSSPRILPPLQSRTSTASGWKRTSGLLNIRDDLLMSLLTSEAIVESRECEILSGEEVEELKKEHQILKIRLAAAQRKLKLETKIRDAALSLSKMLQNAESTAAQTELWRVSERANEVERKLLEHRTGVLGFSVAKMERKMTPSGDASGLNTPNRSSAFSPVTTTSPPPKARFDGAHLFAGHADAQIPKAPPSVNDVVALEDKLRAATEALSIANQKQAEMARELSHLRLEKEQIETTMGMELQTAEETVAALEQEFPRLEELNAKCQGLLEERAQWEKDKTQLAAREKEVERLERRLEVLEEQSSEATEMERALSDMQAKCDAELQKKDEEVAALKTEWEDAKEEWEAEKAVMEEDKLAELGALQDELEDAREEWEAERTMLEENKFTELGALQDELDNARAGGEARAELDEATETTSDYHAAAWYPDVPRYILAGSNCLAALQGHSDRHARLGDDLRKEDNAQLEVQSLESRVKELIDTSSTPSEPPVEYTGEAADIIAILQPIWNILPAPELRASKLNSKRHLRNPSMVSNTGGSSPLPSPSKSTLSDMDVRALKTLYDTRPQPPTPTSATSRSPQKQNKGTFSVEAFVSRVQALVIDDRALIDRLIRFAQAHDLLKKNAERAQKLAQESNTALETYQRQVLTLERQNASLVSKQNALMDEIRDLQDAIERAVCETREMEMHAADQAETCRQLTEANSSLSAKTLTLAEEAAAAPEKVRKQLEAQLAECTEALRKAREEVDGMRMSEQTQKIALLDELNSVQTENGNLRAQLRAKK</sequence>
<dbReference type="EMBL" id="JABBWK010000020">
    <property type="protein sequence ID" value="KAG1901658.1"/>
    <property type="molecule type" value="Genomic_DNA"/>
</dbReference>
<gene>
    <name evidence="4" type="ORF">F5891DRAFT_1221126</name>
</gene>
<evidence type="ECO:0000256" key="2">
    <source>
        <dbReference type="SAM" id="MobiDB-lite"/>
    </source>
</evidence>
<feature type="coiled-coil region" evidence="1">
    <location>
        <begin position="829"/>
        <end position="856"/>
    </location>
</feature>
<dbReference type="PANTHER" id="PTHR43941">
    <property type="entry name" value="STRUCTURAL MAINTENANCE OF CHROMOSOMES PROTEIN 2"/>
    <property type="match status" value="1"/>
</dbReference>
<dbReference type="GO" id="GO:0007076">
    <property type="term" value="P:mitotic chromosome condensation"/>
    <property type="evidence" value="ECO:0007669"/>
    <property type="project" value="TreeGrafter"/>
</dbReference>
<evidence type="ECO:0000259" key="3">
    <source>
        <dbReference type="Pfam" id="PF15456"/>
    </source>
</evidence>
<feature type="coiled-coil region" evidence="1">
    <location>
        <begin position="350"/>
        <end position="493"/>
    </location>
</feature>
<organism evidence="4 5">
    <name type="scientific">Suillus fuscotomentosus</name>
    <dbReference type="NCBI Taxonomy" id="1912939"/>
    <lineage>
        <taxon>Eukaryota</taxon>
        <taxon>Fungi</taxon>
        <taxon>Dikarya</taxon>
        <taxon>Basidiomycota</taxon>
        <taxon>Agaricomycotina</taxon>
        <taxon>Agaricomycetes</taxon>
        <taxon>Agaricomycetidae</taxon>
        <taxon>Boletales</taxon>
        <taxon>Suillineae</taxon>
        <taxon>Suillaceae</taxon>
        <taxon>Suillus</taxon>
    </lineage>
</organism>
<protein>
    <recommendedName>
        <fullName evidence="3">Up-regulated during septation protein 1 domain-containing protein</fullName>
    </recommendedName>
</protein>
<feature type="region of interest" description="Disordered" evidence="2">
    <location>
        <begin position="668"/>
        <end position="691"/>
    </location>
</feature>
<feature type="region of interest" description="Disordered" evidence="2">
    <location>
        <begin position="250"/>
        <end position="275"/>
    </location>
</feature>
<feature type="region of interest" description="Disordered" evidence="2">
    <location>
        <begin position="629"/>
        <end position="656"/>
    </location>
</feature>
<comment type="caution">
    <text evidence="4">The sequence shown here is derived from an EMBL/GenBank/DDBJ whole genome shotgun (WGS) entry which is preliminary data.</text>
</comment>
<reference evidence="4" key="1">
    <citation type="journal article" date="2020" name="New Phytol.">
        <title>Comparative genomics reveals dynamic genome evolution in host specialist ectomycorrhizal fungi.</title>
        <authorList>
            <person name="Lofgren L.A."/>
            <person name="Nguyen N.H."/>
            <person name="Vilgalys R."/>
            <person name="Ruytinx J."/>
            <person name="Liao H.L."/>
            <person name="Branco S."/>
            <person name="Kuo A."/>
            <person name="LaButti K."/>
            <person name="Lipzen A."/>
            <person name="Andreopoulos W."/>
            <person name="Pangilinan J."/>
            <person name="Riley R."/>
            <person name="Hundley H."/>
            <person name="Na H."/>
            <person name="Barry K."/>
            <person name="Grigoriev I.V."/>
            <person name="Stajich J.E."/>
            <person name="Kennedy P.G."/>
        </authorList>
    </citation>
    <scope>NUCLEOTIDE SEQUENCE</scope>
    <source>
        <strain evidence="4">FC203</strain>
    </source>
</reference>
<evidence type="ECO:0000256" key="1">
    <source>
        <dbReference type="SAM" id="Coils"/>
    </source>
</evidence>
<feature type="domain" description="Up-regulated during septation protein 1" evidence="3">
    <location>
        <begin position="143"/>
        <end position="205"/>
    </location>
</feature>
<evidence type="ECO:0000313" key="5">
    <source>
        <dbReference type="Proteomes" id="UP001195769"/>
    </source>
</evidence>
<dbReference type="GO" id="GO:0003682">
    <property type="term" value="F:chromatin binding"/>
    <property type="evidence" value="ECO:0007669"/>
    <property type="project" value="TreeGrafter"/>
</dbReference>
<dbReference type="InterPro" id="IPR029191">
    <property type="entry name" value="Uds1"/>
</dbReference>
<feature type="compositionally biased region" description="Pro residues" evidence="2">
    <location>
        <begin position="98"/>
        <end position="110"/>
    </location>
</feature>
<feature type="compositionally biased region" description="Polar residues" evidence="2">
    <location>
        <begin position="63"/>
        <end position="93"/>
    </location>
</feature>
<dbReference type="RefSeq" id="XP_041227233.1">
    <property type="nucleotide sequence ID" value="XM_041369422.1"/>
</dbReference>
<keyword evidence="1" id="KW-0175">Coiled coil</keyword>
<feature type="coiled-coil region" evidence="1">
    <location>
        <begin position="730"/>
        <end position="785"/>
    </location>
</feature>